<feature type="domain" description="TonB C-terminal" evidence="7">
    <location>
        <begin position="161"/>
        <end position="247"/>
    </location>
</feature>
<proteinExistence type="predicted"/>
<dbReference type="SUPFAM" id="SSF74653">
    <property type="entry name" value="TolA/TonB C-terminal domain"/>
    <property type="match status" value="1"/>
</dbReference>
<keyword evidence="6" id="KW-0732">Signal</keyword>
<keyword evidence="4" id="KW-0472">Membrane</keyword>
<protein>
    <submittedName>
        <fullName evidence="8">TonB family protein</fullName>
    </submittedName>
</protein>
<sequence>MIPTSSMGKALALAFALAAHGALALALMPPGQIEIAGSAGAAEAQLGASFADMAAGTLSALAPQEVIRTAPPTEPTATLPPPDPVAALPAPPLATPRPEPERIASTPPQARPTPRPQDQPRAQAQPPGNADRDARAGQETGRVQARAATSGRAGQAAEVGNAAISTYPGLVMRKLARVPRPRVDSHGAAVVAFRIADNGGLAGAALAQSSGSARLDQAALHLVQRAAPFPAPPSGAQRSFSIRIEGR</sequence>
<evidence type="ECO:0000313" key="8">
    <source>
        <dbReference type="EMBL" id="MRH20700.1"/>
    </source>
</evidence>
<comment type="caution">
    <text evidence="8">The sequence shown here is derived from an EMBL/GenBank/DDBJ whole genome shotgun (WGS) entry which is preliminary data.</text>
</comment>
<evidence type="ECO:0000256" key="5">
    <source>
        <dbReference type="SAM" id="MobiDB-lite"/>
    </source>
</evidence>
<dbReference type="AlphaFoldDB" id="A0A844B4S0"/>
<feature type="signal peptide" evidence="6">
    <location>
        <begin position="1"/>
        <end position="24"/>
    </location>
</feature>
<evidence type="ECO:0000259" key="7">
    <source>
        <dbReference type="PROSITE" id="PS52015"/>
    </source>
</evidence>
<feature type="region of interest" description="Disordered" evidence="5">
    <location>
        <begin position="71"/>
        <end position="157"/>
    </location>
</feature>
<keyword evidence="9" id="KW-1185">Reference proteome</keyword>
<keyword evidence="3" id="KW-1133">Transmembrane helix</keyword>
<dbReference type="OrthoDB" id="7930032at2"/>
<name>A0A844B4S0_9RHOB</name>
<reference evidence="8 9" key="1">
    <citation type="submission" date="2019-11" db="EMBL/GenBank/DDBJ databases">
        <title>Draft Whole-Genome sequence of the marine photosynthetic bacterium Rhodovulum strictum DSM 11289.</title>
        <authorList>
            <person name="Kyndt J.A."/>
            <person name="Meyer T.E."/>
        </authorList>
    </citation>
    <scope>NUCLEOTIDE SEQUENCE [LARGE SCALE GENOMIC DNA]</scope>
    <source>
        <strain evidence="8 9">DSM 11289</strain>
    </source>
</reference>
<feature type="region of interest" description="Disordered" evidence="5">
    <location>
        <begin position="228"/>
        <end position="247"/>
    </location>
</feature>
<dbReference type="Proteomes" id="UP000466730">
    <property type="component" value="Unassembled WGS sequence"/>
</dbReference>
<evidence type="ECO:0000256" key="6">
    <source>
        <dbReference type="SAM" id="SignalP"/>
    </source>
</evidence>
<dbReference type="NCBIfam" id="TIGR01352">
    <property type="entry name" value="tonB_Cterm"/>
    <property type="match status" value="1"/>
</dbReference>
<keyword evidence="2" id="KW-0812">Transmembrane</keyword>
<dbReference type="GO" id="GO:0055085">
    <property type="term" value="P:transmembrane transport"/>
    <property type="evidence" value="ECO:0007669"/>
    <property type="project" value="InterPro"/>
</dbReference>
<evidence type="ECO:0000256" key="2">
    <source>
        <dbReference type="ARBA" id="ARBA00022692"/>
    </source>
</evidence>
<evidence type="ECO:0000256" key="1">
    <source>
        <dbReference type="ARBA" id="ARBA00004167"/>
    </source>
</evidence>
<gene>
    <name evidence="8" type="ORF">GH815_06820</name>
</gene>
<feature type="chain" id="PRO_5032992610" evidence="6">
    <location>
        <begin position="25"/>
        <end position="247"/>
    </location>
</feature>
<evidence type="ECO:0000256" key="4">
    <source>
        <dbReference type="ARBA" id="ARBA00023136"/>
    </source>
</evidence>
<evidence type="ECO:0000256" key="3">
    <source>
        <dbReference type="ARBA" id="ARBA00022989"/>
    </source>
</evidence>
<dbReference type="Gene3D" id="3.30.1150.10">
    <property type="match status" value="1"/>
</dbReference>
<feature type="compositionally biased region" description="Pro residues" evidence="5">
    <location>
        <begin position="72"/>
        <end position="97"/>
    </location>
</feature>
<dbReference type="Pfam" id="PF13103">
    <property type="entry name" value="TonB_2"/>
    <property type="match status" value="1"/>
</dbReference>
<dbReference type="InterPro" id="IPR006260">
    <property type="entry name" value="TonB/TolA_C"/>
</dbReference>
<dbReference type="GO" id="GO:0016020">
    <property type="term" value="C:membrane"/>
    <property type="evidence" value="ECO:0007669"/>
    <property type="project" value="UniProtKB-SubCell"/>
</dbReference>
<evidence type="ECO:0000313" key="9">
    <source>
        <dbReference type="Proteomes" id="UP000466730"/>
    </source>
</evidence>
<organism evidence="8 9">
    <name type="scientific">Rhodovulum strictum</name>
    <dbReference type="NCBI Taxonomy" id="58314"/>
    <lineage>
        <taxon>Bacteria</taxon>
        <taxon>Pseudomonadati</taxon>
        <taxon>Pseudomonadota</taxon>
        <taxon>Alphaproteobacteria</taxon>
        <taxon>Rhodobacterales</taxon>
        <taxon>Paracoccaceae</taxon>
        <taxon>Rhodovulum</taxon>
    </lineage>
</organism>
<accession>A0A844B4S0</accession>
<comment type="subcellular location">
    <subcellularLocation>
        <location evidence="1">Membrane</location>
        <topology evidence="1">Single-pass membrane protein</topology>
    </subcellularLocation>
</comment>
<dbReference type="InterPro" id="IPR037682">
    <property type="entry name" value="TonB_C"/>
</dbReference>
<dbReference type="EMBL" id="WJPO01000007">
    <property type="protein sequence ID" value="MRH20700.1"/>
    <property type="molecule type" value="Genomic_DNA"/>
</dbReference>
<dbReference type="PROSITE" id="PS52015">
    <property type="entry name" value="TONB_CTD"/>
    <property type="match status" value="1"/>
</dbReference>
<dbReference type="RefSeq" id="WP_153748005.1">
    <property type="nucleotide sequence ID" value="NZ_BAAADI010000049.1"/>
</dbReference>